<reference evidence="3 5" key="1">
    <citation type="submission" date="2016-08" db="EMBL/GenBank/DDBJ databases">
        <title>A novel genetic cassette of butanologenic Thermoanaerobacterium thermosaccharolyticum that directly convert cellulose to butanol.</title>
        <authorList>
            <person name="Li T."/>
            <person name="He J."/>
        </authorList>
    </citation>
    <scope>NUCLEOTIDE SEQUENCE [LARGE SCALE GENOMIC DNA]</scope>
    <source>
        <strain evidence="3 5">TG57</strain>
    </source>
</reference>
<evidence type="ECO:0000313" key="5">
    <source>
        <dbReference type="Proteomes" id="UP000214975"/>
    </source>
</evidence>
<dbReference type="PANTHER" id="PTHR21666">
    <property type="entry name" value="PEPTIDASE-RELATED"/>
    <property type="match status" value="1"/>
</dbReference>
<evidence type="ECO:0000256" key="1">
    <source>
        <dbReference type="ARBA" id="ARBA00022729"/>
    </source>
</evidence>
<sequence length="248" mass="27641">MKPNKWQSVNYSKNRLNNLKKYFGMFENQLIVCFLLLGVAMLFKAINVPMTNKAMAEVKSVLNYNSNYENTKKGLKLVMSKIPSLKNDVVKVFSNKTEDVKDTVTQNANTKMIKPISGDIVSVFGTKVDPNSGKEIKNDGIDISVTNNEPVEAVLDGEVMIADNSNPDWGKVVVIRHNGDVRSVYAYLSEIDVKVGDKVLQGQIIGRIGSDKNKSTALHFEIWENGKPVDPESKINFNVVKSDVQNEN</sequence>
<dbReference type="Pfam" id="PF01551">
    <property type="entry name" value="Peptidase_M23"/>
    <property type="match status" value="1"/>
</dbReference>
<dbReference type="EMBL" id="NKHD01000004">
    <property type="protein sequence ID" value="OXT09287.1"/>
    <property type="molecule type" value="Genomic_DNA"/>
</dbReference>
<dbReference type="RefSeq" id="WP_094043408.1">
    <property type="nucleotide sequence ID" value="NZ_CP016893.1"/>
</dbReference>
<evidence type="ECO:0000313" key="3">
    <source>
        <dbReference type="EMBL" id="AST56375.1"/>
    </source>
</evidence>
<dbReference type="InterPro" id="IPR016047">
    <property type="entry name" value="M23ase_b-sheet_dom"/>
</dbReference>
<proteinExistence type="predicted"/>
<protein>
    <submittedName>
        <fullName evidence="4">Histidine phosphatase family protein</fullName>
    </submittedName>
    <submittedName>
        <fullName evidence="3">Peptidase M23</fullName>
    </submittedName>
</protein>
<dbReference type="AlphaFoldDB" id="A0A231VMQ7"/>
<dbReference type="SUPFAM" id="SSF51261">
    <property type="entry name" value="Duplicated hybrid motif"/>
    <property type="match status" value="1"/>
</dbReference>
<dbReference type="CDD" id="cd12797">
    <property type="entry name" value="M23_peptidase"/>
    <property type="match status" value="1"/>
</dbReference>
<evidence type="ECO:0000313" key="4">
    <source>
        <dbReference type="EMBL" id="OXT09287.1"/>
    </source>
</evidence>
<name>A0A231VMQ7_THETR</name>
<evidence type="ECO:0000259" key="2">
    <source>
        <dbReference type="Pfam" id="PF01551"/>
    </source>
</evidence>
<dbReference type="EMBL" id="CP016893">
    <property type="protein sequence ID" value="AST56375.1"/>
    <property type="molecule type" value="Genomic_DNA"/>
</dbReference>
<keyword evidence="1" id="KW-0732">Signal</keyword>
<dbReference type="Proteomes" id="UP000214975">
    <property type="component" value="Chromosome"/>
</dbReference>
<organism evidence="4 6">
    <name type="scientific">Thermoanaerobacterium thermosaccharolyticum</name>
    <name type="common">Clostridium thermosaccharolyticum</name>
    <dbReference type="NCBI Taxonomy" id="1517"/>
    <lineage>
        <taxon>Bacteria</taxon>
        <taxon>Bacillati</taxon>
        <taxon>Bacillota</taxon>
        <taxon>Clostridia</taxon>
        <taxon>Thermoanaerobacterales</taxon>
        <taxon>Thermoanaerobacteraceae</taxon>
        <taxon>Thermoanaerobacterium</taxon>
    </lineage>
</organism>
<feature type="domain" description="M23ase beta-sheet core" evidence="2">
    <location>
        <begin position="138"/>
        <end position="231"/>
    </location>
</feature>
<dbReference type="InterPro" id="IPR011055">
    <property type="entry name" value="Dup_hybrid_motif"/>
</dbReference>
<accession>A0A231VMQ7</accession>
<dbReference type="Gene3D" id="2.70.70.10">
    <property type="entry name" value="Glucose Permease (Domain IIA)"/>
    <property type="match status" value="1"/>
</dbReference>
<evidence type="ECO:0000313" key="6">
    <source>
        <dbReference type="Proteomes" id="UP000215301"/>
    </source>
</evidence>
<reference evidence="4 6" key="2">
    <citation type="submission" date="2017-06" db="EMBL/GenBank/DDBJ databases">
        <title>Isolation and characterization of a thermophilic and butanogenic Thermoanaerobacterium thermosaccharolyticum M5 capable of efficient degradation of hemicellulose.</title>
        <authorList>
            <person name="Xin F."/>
            <person name="Jiang Y."/>
        </authorList>
    </citation>
    <scope>NUCLEOTIDE SEQUENCE [LARGE SCALE GENOMIC DNA]</scope>
    <source>
        <strain evidence="4 6">M5</strain>
    </source>
</reference>
<dbReference type="PANTHER" id="PTHR21666:SF289">
    <property type="entry name" value="L-ALA--D-GLU ENDOPEPTIDASE"/>
    <property type="match status" value="1"/>
</dbReference>
<dbReference type="InterPro" id="IPR050570">
    <property type="entry name" value="Cell_wall_metabolism_enzyme"/>
</dbReference>
<dbReference type="GO" id="GO:0004222">
    <property type="term" value="F:metalloendopeptidase activity"/>
    <property type="evidence" value="ECO:0007669"/>
    <property type="project" value="TreeGrafter"/>
</dbReference>
<gene>
    <name evidence="4" type="ORF">CE561_01185</name>
    <name evidence="3" type="ORF">Thert_00124</name>
</gene>
<dbReference type="Proteomes" id="UP000215301">
    <property type="component" value="Unassembled WGS sequence"/>
</dbReference>